<feature type="region of interest" description="Disordered" evidence="2">
    <location>
        <begin position="485"/>
        <end position="543"/>
    </location>
</feature>
<dbReference type="eggNOG" id="COG3144">
    <property type="taxonomic scope" value="Bacteria"/>
</dbReference>
<dbReference type="InterPro" id="IPR021136">
    <property type="entry name" value="Flagellar_hook_control-like_C"/>
</dbReference>
<feature type="compositionally biased region" description="Polar residues" evidence="2">
    <location>
        <begin position="533"/>
        <end position="543"/>
    </location>
</feature>
<dbReference type="AlphaFoldDB" id="S9QDR2"/>
<evidence type="ECO:0000259" key="3">
    <source>
        <dbReference type="Pfam" id="PF02120"/>
    </source>
</evidence>
<name>S9QDR2_9RHOB</name>
<evidence type="ECO:0000313" key="5">
    <source>
        <dbReference type="Proteomes" id="UP000015347"/>
    </source>
</evidence>
<feature type="region of interest" description="Disordered" evidence="2">
    <location>
        <begin position="375"/>
        <end position="409"/>
    </location>
</feature>
<dbReference type="OrthoDB" id="7828543at2"/>
<dbReference type="Proteomes" id="UP000015347">
    <property type="component" value="Unassembled WGS sequence"/>
</dbReference>
<keyword evidence="1" id="KW-0175">Coiled coil</keyword>
<dbReference type="RefSeq" id="WP_020665192.1">
    <property type="nucleotide sequence ID" value="NZ_KE557281.1"/>
</dbReference>
<dbReference type="InterPro" id="IPR038610">
    <property type="entry name" value="FliK-like_C_sf"/>
</dbReference>
<reference evidence="5" key="1">
    <citation type="journal article" date="2014" name="Stand. Genomic Sci.">
        <title>Genome sequence of the exopolysaccharide-producing Salipiger mucosus type strain (DSM 16094(T)), a moderately halophilic member of the Roseobacter clade.</title>
        <authorList>
            <person name="Riedel T."/>
            <person name="Spring S."/>
            <person name="Fiebig A."/>
            <person name="Petersen J."/>
            <person name="Kyrpides N.C."/>
            <person name="Goker M."/>
            <person name="Klenk H.P."/>
        </authorList>
    </citation>
    <scope>NUCLEOTIDE SEQUENCE [LARGE SCALE GENOMIC DNA]</scope>
    <source>
        <strain evidence="5">DSM 16094</strain>
    </source>
</reference>
<accession>S9QDR2</accession>
<feature type="region of interest" description="Disordered" evidence="2">
    <location>
        <begin position="299"/>
        <end position="324"/>
    </location>
</feature>
<dbReference type="HOGENOM" id="CLU_501414_0_0_5"/>
<feature type="region of interest" description="Disordered" evidence="2">
    <location>
        <begin position="54"/>
        <end position="81"/>
    </location>
</feature>
<feature type="compositionally biased region" description="Polar residues" evidence="2">
    <location>
        <begin position="349"/>
        <end position="360"/>
    </location>
</feature>
<feature type="compositionally biased region" description="Polar residues" evidence="2">
    <location>
        <begin position="375"/>
        <end position="384"/>
    </location>
</feature>
<dbReference type="Pfam" id="PF02120">
    <property type="entry name" value="Flg_hook"/>
    <property type="match status" value="1"/>
</dbReference>
<feature type="region of interest" description="Disordered" evidence="2">
    <location>
        <begin position="249"/>
        <end position="286"/>
    </location>
</feature>
<feature type="compositionally biased region" description="Basic and acidic residues" evidence="2">
    <location>
        <begin position="249"/>
        <end position="272"/>
    </location>
</feature>
<evidence type="ECO:0000313" key="4">
    <source>
        <dbReference type="EMBL" id="EPX78047.1"/>
    </source>
</evidence>
<sequence>MDVFQIMSASRNKAGGRALSEASAGKTAVVAEKGMTPPGKDGFAGLAKAAREASNAFPSRQDTLPDRHPVPGHGDALSEASGDLDAKLEKVLRRLEGVMGKLVPVAPGKSSDEASVVRAVQTRNLSNLEKALEAFEAKISSSTGKDDNGALLENMKTEALPEVIGGLLAKFDAENETRFLENFTRSVEALNAELETLESDAEKIALLEKMFGTGGGLASDLAAMMGVERPLGGDSAKPAPFTRFASLRADDDPRSTAGMKSERAHVIPEPRPPEMTPPKPQSATPIKDFPHIQLAMAPEDPAPRSRTSPAPLTMPGLEQPKSTDETGILKFLERIGAAGKAGRDLMSPAASSDVTTPRSAETLANRTDILNSLGSTASGGSVSQEDFESLLQKASQARSPEASSASASSAQASRFSGMIANQLRNAQFTQNRMKVELAPRGLGELEIDVETDAAGKMRATIRAENPMVLDMLRSDKSQLHELLQSKGFELSSDDLEFSERDSEGSTGGEGQPGDATEEAGIPSEDDADDARQMISTTNVDIRI</sequence>
<evidence type="ECO:0000256" key="2">
    <source>
        <dbReference type="SAM" id="MobiDB-lite"/>
    </source>
</evidence>
<dbReference type="Gene3D" id="3.30.750.140">
    <property type="match status" value="1"/>
</dbReference>
<proteinExistence type="predicted"/>
<dbReference type="STRING" id="1123237.Salmuc_03369"/>
<evidence type="ECO:0000256" key="1">
    <source>
        <dbReference type="SAM" id="Coils"/>
    </source>
</evidence>
<dbReference type="CDD" id="cd17470">
    <property type="entry name" value="T3SS_Flik_C"/>
    <property type="match status" value="1"/>
</dbReference>
<protein>
    <recommendedName>
        <fullName evidence="3">Flagellar hook-length control protein-like C-terminal domain-containing protein</fullName>
    </recommendedName>
</protein>
<comment type="caution">
    <text evidence="4">The sequence shown here is derived from an EMBL/GenBank/DDBJ whole genome shotgun (WGS) entry which is preliminary data.</text>
</comment>
<feature type="coiled-coil region" evidence="1">
    <location>
        <begin position="180"/>
        <end position="207"/>
    </location>
</feature>
<gene>
    <name evidence="4" type="ORF">Salmuc_03369</name>
</gene>
<keyword evidence="5" id="KW-1185">Reference proteome</keyword>
<dbReference type="EMBL" id="APVH01000042">
    <property type="protein sequence ID" value="EPX78047.1"/>
    <property type="molecule type" value="Genomic_DNA"/>
</dbReference>
<feature type="coiled-coil region" evidence="1">
    <location>
        <begin position="118"/>
        <end position="145"/>
    </location>
</feature>
<feature type="domain" description="Flagellar hook-length control protein-like C-terminal" evidence="3">
    <location>
        <begin position="429"/>
        <end position="503"/>
    </location>
</feature>
<organism evidence="4 5">
    <name type="scientific">Salipiger mucosus DSM 16094</name>
    <dbReference type="NCBI Taxonomy" id="1123237"/>
    <lineage>
        <taxon>Bacteria</taxon>
        <taxon>Pseudomonadati</taxon>
        <taxon>Pseudomonadota</taxon>
        <taxon>Alphaproteobacteria</taxon>
        <taxon>Rhodobacterales</taxon>
        <taxon>Roseobacteraceae</taxon>
        <taxon>Salipiger</taxon>
    </lineage>
</organism>
<feature type="compositionally biased region" description="Low complexity" evidence="2">
    <location>
        <begin position="394"/>
        <end position="409"/>
    </location>
</feature>
<feature type="region of interest" description="Disordered" evidence="2">
    <location>
        <begin position="341"/>
        <end position="360"/>
    </location>
</feature>